<dbReference type="Pfam" id="PF17042">
    <property type="entry name" value="NBD_C"/>
    <property type="match status" value="1"/>
</dbReference>
<dbReference type="InterPro" id="IPR037051">
    <property type="entry name" value="4-carb_acid_sugar_kinase_N_sf"/>
</dbReference>
<evidence type="ECO:0000256" key="6">
    <source>
        <dbReference type="ARBA" id="ARBA00023277"/>
    </source>
</evidence>
<protein>
    <recommendedName>
        <fullName evidence="11">Four-carbon acid sugar kinase family protein</fullName>
    </recommendedName>
</protein>
<dbReference type="InterPro" id="IPR031475">
    <property type="entry name" value="NBD_C"/>
</dbReference>
<keyword evidence="3" id="KW-0547">Nucleotide-binding</keyword>
<accession>A0A916W9J9</accession>
<evidence type="ECO:0000313" key="9">
    <source>
        <dbReference type="EMBL" id="GGA78726.1"/>
    </source>
</evidence>
<evidence type="ECO:0000259" key="8">
    <source>
        <dbReference type="Pfam" id="PF17042"/>
    </source>
</evidence>
<reference evidence="9" key="1">
    <citation type="journal article" date="2014" name="Int. J. Syst. Evol. Microbiol.">
        <title>Complete genome sequence of Corynebacterium casei LMG S-19264T (=DSM 44701T), isolated from a smear-ripened cheese.</title>
        <authorList>
            <consortium name="US DOE Joint Genome Institute (JGI-PGF)"/>
            <person name="Walter F."/>
            <person name="Albersmeier A."/>
            <person name="Kalinowski J."/>
            <person name="Ruckert C."/>
        </authorList>
    </citation>
    <scope>NUCLEOTIDE SEQUENCE</scope>
    <source>
        <strain evidence="9">CGMCC 1.15320</strain>
    </source>
</reference>
<proteinExistence type="inferred from homology"/>
<keyword evidence="10" id="KW-1185">Reference proteome</keyword>
<evidence type="ECO:0000313" key="10">
    <source>
        <dbReference type="Proteomes" id="UP000636264"/>
    </source>
</evidence>
<dbReference type="GO" id="GO:0016301">
    <property type="term" value="F:kinase activity"/>
    <property type="evidence" value="ECO:0007669"/>
    <property type="project" value="UniProtKB-KW"/>
</dbReference>
<keyword evidence="5" id="KW-0067">ATP-binding</keyword>
<evidence type="ECO:0008006" key="11">
    <source>
        <dbReference type="Google" id="ProtNLM"/>
    </source>
</evidence>
<evidence type="ECO:0000256" key="3">
    <source>
        <dbReference type="ARBA" id="ARBA00022741"/>
    </source>
</evidence>
<dbReference type="GO" id="GO:0005524">
    <property type="term" value="F:ATP binding"/>
    <property type="evidence" value="ECO:0007669"/>
    <property type="project" value="UniProtKB-KW"/>
</dbReference>
<evidence type="ECO:0000256" key="2">
    <source>
        <dbReference type="ARBA" id="ARBA00022679"/>
    </source>
</evidence>
<dbReference type="InterPro" id="IPR042213">
    <property type="entry name" value="NBD_C_sf"/>
</dbReference>
<feature type="domain" description="Four-carbon acid sugar kinase nucleotide binding" evidence="8">
    <location>
        <begin position="253"/>
        <end position="409"/>
    </location>
</feature>
<keyword evidence="4" id="KW-0418">Kinase</keyword>
<comment type="caution">
    <text evidence="9">The sequence shown here is derived from an EMBL/GenBank/DDBJ whole genome shotgun (WGS) entry which is preliminary data.</text>
</comment>
<feature type="domain" description="Four-carbon acid sugar kinase N-terminal" evidence="7">
    <location>
        <begin position="4"/>
        <end position="215"/>
    </location>
</feature>
<dbReference type="RefSeq" id="WP_188722502.1">
    <property type="nucleotide sequence ID" value="NZ_BMIF01000014.1"/>
</dbReference>
<comment type="similarity">
    <text evidence="1">Belongs to the four-carbon acid sugar kinase family.</text>
</comment>
<name>A0A916W9J9_9HYPH</name>
<dbReference type="Gene3D" id="3.40.50.10840">
    <property type="entry name" value="Putative sugar-binding, N-terminal domain"/>
    <property type="match status" value="1"/>
</dbReference>
<evidence type="ECO:0000256" key="1">
    <source>
        <dbReference type="ARBA" id="ARBA00005715"/>
    </source>
</evidence>
<dbReference type="SUPFAM" id="SSF142764">
    <property type="entry name" value="YgbK-like"/>
    <property type="match status" value="1"/>
</dbReference>
<dbReference type="EMBL" id="BMIF01000014">
    <property type="protein sequence ID" value="GGA78726.1"/>
    <property type="molecule type" value="Genomic_DNA"/>
</dbReference>
<keyword evidence="6" id="KW-0119">Carbohydrate metabolism</keyword>
<reference evidence="9" key="2">
    <citation type="submission" date="2020-09" db="EMBL/GenBank/DDBJ databases">
        <authorList>
            <person name="Sun Q."/>
            <person name="Zhou Y."/>
        </authorList>
    </citation>
    <scope>NUCLEOTIDE SEQUENCE</scope>
    <source>
        <strain evidence="9">CGMCC 1.15320</strain>
    </source>
</reference>
<dbReference type="Pfam" id="PF07005">
    <property type="entry name" value="SBD_N"/>
    <property type="match status" value="1"/>
</dbReference>
<dbReference type="Gene3D" id="3.40.980.20">
    <property type="entry name" value="Four-carbon acid sugar kinase, nucleotide binding domain"/>
    <property type="match status" value="1"/>
</dbReference>
<evidence type="ECO:0000259" key="7">
    <source>
        <dbReference type="Pfam" id="PF07005"/>
    </source>
</evidence>
<dbReference type="InterPro" id="IPR010737">
    <property type="entry name" value="4-carb_acid_sugar_kinase_N"/>
</dbReference>
<sequence>MPALGIIADDFTGGLMIAGYIEAAGIECPVVFDTDCLGDALDAPVVIVATRTRLAPAAEAIAEVSRIADLFDRGGVERIAYKVCASFDSTDDGNIGPVADLLAERYNLSQLLLSAGFPRFNSTVHQGYLFYRSRLVSESIKRFDPLTPMSDPDMVRTLSRQTREKVGLLNHGALLAGSDASLSVLAELAAQGTRYVLMDCSDDADAAAGAALAVEHRATIGSDAHIIEVAKLAARDVKGARPPLPDHAKGPAAVIVGSVGPVATTHLAVFGESYPVHRIDLLDPRSEEAIANDLVGQIRDEIDVRPFAVATATGPDDVERAQAAHGPLKAARRAERILSLVAARLAELGITRFVVSGGETSGAVVEALGIGQVRALPENELGTGFCIADSPRELSLYLKPGKLGVDDILLRAIDAMA</sequence>
<keyword evidence="2" id="KW-0808">Transferase</keyword>
<evidence type="ECO:0000256" key="5">
    <source>
        <dbReference type="ARBA" id="ARBA00022840"/>
    </source>
</evidence>
<dbReference type="Proteomes" id="UP000636264">
    <property type="component" value="Unassembled WGS sequence"/>
</dbReference>
<dbReference type="AlphaFoldDB" id="A0A916W9J9"/>
<evidence type="ECO:0000256" key="4">
    <source>
        <dbReference type="ARBA" id="ARBA00022777"/>
    </source>
</evidence>
<gene>
    <name evidence="9" type="ORF">GCM10011385_36090</name>
</gene>
<organism evidence="9 10">
    <name type="scientific">Nitratireductor aestuarii</name>
    <dbReference type="NCBI Taxonomy" id="1735103"/>
    <lineage>
        <taxon>Bacteria</taxon>
        <taxon>Pseudomonadati</taxon>
        <taxon>Pseudomonadota</taxon>
        <taxon>Alphaproteobacteria</taxon>
        <taxon>Hyphomicrobiales</taxon>
        <taxon>Phyllobacteriaceae</taxon>
        <taxon>Nitratireductor</taxon>
    </lineage>
</organism>